<feature type="transmembrane region" description="Helical" evidence="2">
    <location>
        <begin position="32"/>
        <end position="53"/>
    </location>
</feature>
<dbReference type="Proteomes" id="UP000078572">
    <property type="component" value="Plasmid pRI-1"/>
</dbReference>
<feature type="transmembrane region" description="Helical" evidence="2">
    <location>
        <begin position="7"/>
        <end position="26"/>
    </location>
</feature>
<protein>
    <recommendedName>
        <fullName evidence="5">DUF2933 domain-containing protein</fullName>
    </recommendedName>
</protein>
<keyword evidence="3" id="KW-0614">Plasmid</keyword>
<evidence type="ECO:0000313" key="3">
    <source>
        <dbReference type="EMBL" id="ANJ76376.1"/>
    </source>
</evidence>
<keyword evidence="2" id="KW-0812">Transmembrane</keyword>
<dbReference type="InterPro" id="IPR021682">
    <property type="entry name" value="DUF2933"/>
</dbReference>
<dbReference type="EMBL" id="CP016024">
    <property type="protein sequence ID" value="ANJ76376.1"/>
    <property type="molecule type" value="Genomic_DNA"/>
</dbReference>
<evidence type="ECO:0000256" key="2">
    <source>
        <dbReference type="SAM" id="Phobius"/>
    </source>
</evidence>
<dbReference type="OrthoDB" id="8971109at2"/>
<feature type="region of interest" description="Disordered" evidence="1">
    <location>
        <begin position="58"/>
        <end position="81"/>
    </location>
</feature>
<keyword evidence="2" id="KW-1133">Transmembrane helix</keyword>
<name>A0A192A7Z1_9RALS</name>
<evidence type="ECO:0008006" key="5">
    <source>
        <dbReference type="Google" id="ProtNLM"/>
    </source>
</evidence>
<sequence>MKCNTRTMAAVGAALVAILAIAYTVFPSVRAFVLGIGPYLLILVCPLSMWLMMKGMQGQDDQRRSTTDDTPERKQPFRIEK</sequence>
<evidence type="ECO:0000313" key="4">
    <source>
        <dbReference type="Proteomes" id="UP000078572"/>
    </source>
</evidence>
<reference evidence="4" key="1">
    <citation type="submission" date="2016-06" db="EMBL/GenBank/DDBJ databases">
        <authorList>
            <person name="Xu Y."/>
            <person name="Nagy A."/>
            <person name="Yan X."/>
            <person name="Kim S.W."/>
            <person name="Haley B."/>
            <person name="Liu N.T."/>
            <person name="Nou X."/>
        </authorList>
    </citation>
    <scope>NUCLEOTIDE SEQUENCE [LARGE SCALE GENOMIC DNA]</scope>
    <source>
        <strain evidence="4">ATCC 49129</strain>
        <plasmid evidence="4">pri-1</plasmid>
    </source>
</reference>
<keyword evidence="4" id="KW-1185">Reference proteome</keyword>
<organism evidence="3 4">
    <name type="scientific">Ralstonia insidiosa</name>
    <dbReference type="NCBI Taxonomy" id="190721"/>
    <lineage>
        <taxon>Bacteria</taxon>
        <taxon>Pseudomonadati</taxon>
        <taxon>Pseudomonadota</taxon>
        <taxon>Betaproteobacteria</taxon>
        <taxon>Burkholderiales</taxon>
        <taxon>Burkholderiaceae</taxon>
        <taxon>Ralstonia</taxon>
    </lineage>
</organism>
<evidence type="ECO:0000256" key="1">
    <source>
        <dbReference type="SAM" id="MobiDB-lite"/>
    </source>
</evidence>
<dbReference type="RefSeq" id="WP_024979374.1">
    <property type="nucleotide sequence ID" value="NZ_CP016024.1"/>
</dbReference>
<geneLocation type="plasmid" evidence="4">
    <name>pri-1</name>
</geneLocation>
<proteinExistence type="predicted"/>
<dbReference type="Pfam" id="PF11666">
    <property type="entry name" value="DUF2933"/>
    <property type="match status" value="1"/>
</dbReference>
<gene>
    <name evidence="3" type="ORF">A9Y76_27635</name>
</gene>
<keyword evidence="2" id="KW-0472">Membrane</keyword>
<dbReference type="GeneID" id="61529808"/>
<dbReference type="AlphaFoldDB" id="A0A192A7Z1"/>
<accession>A0A192A7Z1</accession>
<feature type="compositionally biased region" description="Basic and acidic residues" evidence="1">
    <location>
        <begin position="60"/>
        <end position="81"/>
    </location>
</feature>